<feature type="compositionally biased region" description="Polar residues" evidence="1">
    <location>
        <begin position="66"/>
        <end position="77"/>
    </location>
</feature>
<dbReference type="Proteomes" id="UP000634136">
    <property type="component" value="Unassembled WGS sequence"/>
</dbReference>
<dbReference type="AlphaFoldDB" id="A0A834WJH0"/>
<feature type="region of interest" description="Disordered" evidence="1">
    <location>
        <begin position="57"/>
        <end position="77"/>
    </location>
</feature>
<name>A0A834WJH0_9FABA</name>
<protein>
    <submittedName>
        <fullName evidence="2">Uncharacterized protein</fullName>
    </submittedName>
</protein>
<keyword evidence="3" id="KW-1185">Reference proteome</keyword>
<evidence type="ECO:0000256" key="1">
    <source>
        <dbReference type="SAM" id="MobiDB-lite"/>
    </source>
</evidence>
<organism evidence="2 3">
    <name type="scientific">Senna tora</name>
    <dbReference type="NCBI Taxonomy" id="362788"/>
    <lineage>
        <taxon>Eukaryota</taxon>
        <taxon>Viridiplantae</taxon>
        <taxon>Streptophyta</taxon>
        <taxon>Embryophyta</taxon>
        <taxon>Tracheophyta</taxon>
        <taxon>Spermatophyta</taxon>
        <taxon>Magnoliopsida</taxon>
        <taxon>eudicotyledons</taxon>
        <taxon>Gunneridae</taxon>
        <taxon>Pentapetalae</taxon>
        <taxon>rosids</taxon>
        <taxon>fabids</taxon>
        <taxon>Fabales</taxon>
        <taxon>Fabaceae</taxon>
        <taxon>Caesalpinioideae</taxon>
        <taxon>Cassia clade</taxon>
        <taxon>Senna</taxon>
    </lineage>
</organism>
<proteinExistence type="predicted"/>
<accession>A0A834WJH0</accession>
<sequence length="77" mass="8631">MVQSGPMRRSLVAFSTATVAEEEDDDEMFILPLSLSAYLCFRLSKRSETDACLVTEKVKKQRKNSRGSNSPSKYTPP</sequence>
<comment type="caution">
    <text evidence="2">The sequence shown here is derived from an EMBL/GenBank/DDBJ whole genome shotgun (WGS) entry which is preliminary data.</text>
</comment>
<dbReference type="EMBL" id="JAAIUW010000006">
    <property type="protein sequence ID" value="KAF7825455.1"/>
    <property type="molecule type" value="Genomic_DNA"/>
</dbReference>
<evidence type="ECO:0000313" key="3">
    <source>
        <dbReference type="Proteomes" id="UP000634136"/>
    </source>
</evidence>
<gene>
    <name evidence="2" type="ORF">G2W53_016619</name>
</gene>
<reference evidence="2" key="1">
    <citation type="submission" date="2020-09" db="EMBL/GenBank/DDBJ databases">
        <title>Genome-Enabled Discovery of Anthraquinone Biosynthesis in Senna tora.</title>
        <authorList>
            <person name="Kang S.-H."/>
            <person name="Pandey R.P."/>
            <person name="Lee C.-M."/>
            <person name="Sim J.-S."/>
            <person name="Jeong J.-T."/>
            <person name="Choi B.-S."/>
            <person name="Jung M."/>
            <person name="Ginzburg D."/>
            <person name="Zhao K."/>
            <person name="Won S.Y."/>
            <person name="Oh T.-J."/>
            <person name="Yu Y."/>
            <person name="Kim N.-H."/>
            <person name="Lee O.R."/>
            <person name="Lee T.-H."/>
            <person name="Bashyal P."/>
            <person name="Kim T.-S."/>
            <person name="Lee W.-H."/>
            <person name="Kawkins C."/>
            <person name="Kim C.-K."/>
            <person name="Kim J.S."/>
            <person name="Ahn B.O."/>
            <person name="Rhee S.Y."/>
            <person name="Sohng J.K."/>
        </authorList>
    </citation>
    <scope>NUCLEOTIDE SEQUENCE</scope>
    <source>
        <tissue evidence="2">Leaf</tissue>
    </source>
</reference>
<evidence type="ECO:0000313" key="2">
    <source>
        <dbReference type="EMBL" id="KAF7825455.1"/>
    </source>
</evidence>